<evidence type="ECO:0000256" key="4">
    <source>
        <dbReference type="ARBA" id="ARBA00023049"/>
    </source>
</evidence>
<dbReference type="GO" id="GO:0008237">
    <property type="term" value="F:metallopeptidase activity"/>
    <property type="evidence" value="ECO:0007669"/>
    <property type="project" value="UniProtKB-KW"/>
</dbReference>
<dbReference type="Pfam" id="PF01523">
    <property type="entry name" value="PmbA_TldD_1st"/>
    <property type="match status" value="1"/>
</dbReference>
<gene>
    <name evidence="7" type="ORF">SAMN04488528_102737</name>
</gene>
<keyword evidence="8" id="KW-1185">Reference proteome</keyword>
<dbReference type="AlphaFoldDB" id="A0A1I1A2A8"/>
<evidence type="ECO:0000259" key="5">
    <source>
        <dbReference type="Pfam" id="PF01523"/>
    </source>
</evidence>
<dbReference type="GO" id="GO:0006508">
    <property type="term" value="P:proteolysis"/>
    <property type="evidence" value="ECO:0007669"/>
    <property type="project" value="UniProtKB-KW"/>
</dbReference>
<keyword evidence="2" id="KW-0645">Protease</keyword>
<evidence type="ECO:0000256" key="3">
    <source>
        <dbReference type="ARBA" id="ARBA00022801"/>
    </source>
</evidence>
<dbReference type="InterPro" id="IPR045569">
    <property type="entry name" value="Metalloprtase-TldD/E_C"/>
</dbReference>
<dbReference type="InterPro" id="IPR002510">
    <property type="entry name" value="Metalloprtase-TldD/E_N"/>
</dbReference>
<dbReference type="EMBL" id="FOKI01000027">
    <property type="protein sequence ID" value="SFB30728.1"/>
    <property type="molecule type" value="Genomic_DNA"/>
</dbReference>
<evidence type="ECO:0000256" key="2">
    <source>
        <dbReference type="ARBA" id="ARBA00022670"/>
    </source>
</evidence>
<evidence type="ECO:0000259" key="6">
    <source>
        <dbReference type="Pfam" id="PF19289"/>
    </source>
</evidence>
<sequence>MFKFPENLYTDVRIEDVFETNIVYTLGDLEESKIRKYKAAFLRVFDGVRWYYSSISDVNSIQDEINKLCNMAKPNANLNENPIVKKFEVNKGQYLKFNDDSIEHITKKEKDELLKSYFKVIEGRESIKMWKATYIDCKKNFEFYSSKGANLIFDAQRSGFALEFDLVNGDKNLSEKFNKGSNYYNDLKEQEDKLITYIEKCEEFLMNSKKAKPGRYTVVLSPIVAGVFAHESFGHKSESDFMVWDETMKREWAIGTKVGSDILSIVDSGQENGNGYVPFDDEGTKARKTYLIRDGVLTGRLHSVSTAAQLQEEVTGNARSMNYEFEPIVRMTSTYILPGKKSKEELFSEIKEGFYIETFKYGSGMSTFTIAPSLAYRIENGKIVEPVDISVITGNVFETLSEIDGLSNELEIWSSALGGCGKIEQYTLPVGFGGPYVRVRNMNVQ</sequence>
<dbReference type="InterPro" id="IPR051463">
    <property type="entry name" value="Peptidase_U62_metallo"/>
</dbReference>
<dbReference type="Proteomes" id="UP000198619">
    <property type="component" value="Unassembled WGS sequence"/>
</dbReference>
<protein>
    <submittedName>
        <fullName evidence="7">TldD protein</fullName>
    </submittedName>
</protein>
<dbReference type="STRING" id="84698.SAMN04488528_102737"/>
<dbReference type="RefSeq" id="WP_090042388.1">
    <property type="nucleotide sequence ID" value="NZ_FOKI01000027.1"/>
</dbReference>
<dbReference type="InterPro" id="IPR036059">
    <property type="entry name" value="TldD/PmbA_sf"/>
</dbReference>
<name>A0A1I1A2A8_9CLOT</name>
<evidence type="ECO:0000313" key="8">
    <source>
        <dbReference type="Proteomes" id="UP000198619"/>
    </source>
</evidence>
<evidence type="ECO:0000256" key="1">
    <source>
        <dbReference type="ARBA" id="ARBA00005836"/>
    </source>
</evidence>
<dbReference type="SUPFAM" id="SSF111283">
    <property type="entry name" value="Putative modulator of DNA gyrase, PmbA/TldD"/>
    <property type="match status" value="1"/>
</dbReference>
<comment type="similarity">
    <text evidence="1">Belongs to the peptidase U62 family.</text>
</comment>
<dbReference type="Pfam" id="PF19289">
    <property type="entry name" value="PmbA_TldD_3rd"/>
    <property type="match status" value="1"/>
</dbReference>
<organism evidence="7 8">
    <name type="scientific">Clostridium frigidicarnis</name>
    <dbReference type="NCBI Taxonomy" id="84698"/>
    <lineage>
        <taxon>Bacteria</taxon>
        <taxon>Bacillati</taxon>
        <taxon>Bacillota</taxon>
        <taxon>Clostridia</taxon>
        <taxon>Eubacteriales</taxon>
        <taxon>Clostridiaceae</taxon>
        <taxon>Clostridium</taxon>
    </lineage>
</organism>
<evidence type="ECO:0000313" key="7">
    <source>
        <dbReference type="EMBL" id="SFB30728.1"/>
    </source>
</evidence>
<keyword evidence="4" id="KW-0482">Metalloprotease</keyword>
<dbReference type="InterPro" id="IPR035068">
    <property type="entry name" value="TldD/PmbA_N"/>
</dbReference>
<dbReference type="Gene3D" id="3.30.2290.10">
    <property type="entry name" value="PmbA/TldD superfamily"/>
    <property type="match status" value="1"/>
</dbReference>
<dbReference type="PANTHER" id="PTHR30624:SF0">
    <property type="entry name" value="METALLOPROTEASE SLR0863"/>
    <property type="match status" value="1"/>
</dbReference>
<accession>A0A1I1A2A8</accession>
<dbReference type="GO" id="GO:0005829">
    <property type="term" value="C:cytosol"/>
    <property type="evidence" value="ECO:0007669"/>
    <property type="project" value="TreeGrafter"/>
</dbReference>
<feature type="domain" description="Metalloprotease TldD/E N-terminal" evidence="5">
    <location>
        <begin position="11"/>
        <end position="72"/>
    </location>
</feature>
<reference evidence="7 8" key="1">
    <citation type="submission" date="2016-10" db="EMBL/GenBank/DDBJ databases">
        <authorList>
            <person name="de Groot N.N."/>
        </authorList>
    </citation>
    <scope>NUCLEOTIDE SEQUENCE [LARGE SCALE GENOMIC DNA]</scope>
    <source>
        <strain evidence="7 8">DSM 12271</strain>
    </source>
</reference>
<feature type="domain" description="Metalloprotease TldD/E C-terminal" evidence="6">
    <location>
        <begin position="213"/>
        <end position="444"/>
    </location>
</feature>
<dbReference type="OrthoDB" id="9803213at2"/>
<keyword evidence="3" id="KW-0378">Hydrolase</keyword>
<dbReference type="PANTHER" id="PTHR30624">
    <property type="entry name" value="UNCHARACTERIZED PROTEIN TLDD AND PMBA"/>
    <property type="match status" value="1"/>
</dbReference>
<proteinExistence type="inferred from homology"/>